<accession>B6AF75</accession>
<evidence type="ECO:0000259" key="1">
    <source>
        <dbReference type="Pfam" id="PF16201"/>
    </source>
</evidence>
<dbReference type="InterPro" id="IPR039844">
    <property type="entry name" value="URB1"/>
</dbReference>
<dbReference type="OrthoDB" id="72892at2759"/>
<keyword evidence="3" id="KW-1185">Reference proteome</keyword>
<dbReference type="EMBL" id="DS989730">
    <property type="protein sequence ID" value="EEA06842.1"/>
    <property type="molecule type" value="Genomic_DNA"/>
</dbReference>
<evidence type="ECO:0000313" key="3">
    <source>
        <dbReference type="Proteomes" id="UP000001460"/>
    </source>
</evidence>
<dbReference type="OMA" id="CTLRKYE"/>
<dbReference type="PANTHER" id="PTHR13500">
    <property type="entry name" value="NUCLEOLAR PRERIBOSOMAL-ASSOCIATED PROTEIN 1"/>
    <property type="match status" value="1"/>
</dbReference>
<dbReference type="Pfam" id="PF16201">
    <property type="entry name" value="NopRA1"/>
    <property type="match status" value="1"/>
</dbReference>
<dbReference type="VEuPathDB" id="CryptoDB:CMU_015190"/>
<proteinExistence type="predicted"/>
<name>B6AF75_CRYMR</name>
<dbReference type="InterPro" id="IPR032436">
    <property type="entry name" value="URB1_C"/>
</dbReference>
<evidence type="ECO:0000313" key="2">
    <source>
        <dbReference type="EMBL" id="EEA06842.1"/>
    </source>
</evidence>
<gene>
    <name evidence="2" type="ORF">CMU_015190</name>
</gene>
<dbReference type="GO" id="GO:0005730">
    <property type="term" value="C:nucleolus"/>
    <property type="evidence" value="ECO:0007669"/>
    <property type="project" value="TreeGrafter"/>
</dbReference>
<protein>
    <recommendedName>
        <fullName evidence="1">URB1 C-terminal domain-containing protein</fullName>
    </recommendedName>
</protein>
<dbReference type="GO" id="GO:0000466">
    <property type="term" value="P:maturation of 5.8S rRNA from tricistronic rRNA transcript (SSU-rRNA, 5.8S rRNA, LSU-rRNA)"/>
    <property type="evidence" value="ECO:0007669"/>
    <property type="project" value="TreeGrafter"/>
</dbReference>
<dbReference type="PANTHER" id="PTHR13500:SF0">
    <property type="entry name" value="NUCLEOLAR PRE-RIBOSOMAL-ASSOCIATED PROTEIN 1"/>
    <property type="match status" value="1"/>
</dbReference>
<reference evidence="2" key="1">
    <citation type="submission" date="2008-06" db="EMBL/GenBank/DDBJ databases">
        <authorList>
            <person name="Lorenzi H."/>
            <person name="Inman J."/>
            <person name="Miller J."/>
            <person name="Schobel S."/>
            <person name="Amedeo P."/>
            <person name="Caler E.V."/>
            <person name="da Silva J."/>
        </authorList>
    </citation>
    <scope>NUCLEOTIDE SEQUENCE [LARGE SCALE GENOMIC DNA]</scope>
    <source>
        <strain evidence="2">RN66</strain>
    </source>
</reference>
<organism evidence="2 3">
    <name type="scientific">Cryptosporidium muris (strain RN66)</name>
    <dbReference type="NCBI Taxonomy" id="441375"/>
    <lineage>
        <taxon>Eukaryota</taxon>
        <taxon>Sar</taxon>
        <taxon>Alveolata</taxon>
        <taxon>Apicomplexa</taxon>
        <taxon>Conoidasida</taxon>
        <taxon>Coccidia</taxon>
        <taxon>Eucoccidiorida</taxon>
        <taxon>Eimeriorina</taxon>
        <taxon>Cryptosporidiidae</taxon>
        <taxon>Cryptosporidium</taxon>
    </lineage>
</organism>
<feature type="domain" description="URB1 C-terminal" evidence="1">
    <location>
        <begin position="2275"/>
        <end position="2399"/>
    </location>
</feature>
<dbReference type="GO" id="GO:0000463">
    <property type="term" value="P:maturation of LSU-rRNA from tricistronic rRNA transcript (SSU-rRNA, 5.8S rRNA, LSU-rRNA)"/>
    <property type="evidence" value="ECO:0007669"/>
    <property type="project" value="TreeGrafter"/>
</dbReference>
<dbReference type="Proteomes" id="UP000001460">
    <property type="component" value="Unassembled WGS sequence"/>
</dbReference>
<sequence>MCLDGNIIINRLLSTDLTYVLDTLSQLLENPSYGISSQLKSYLLASPSCSEILNIWSRNIYETTTTVKKSCSEVINGTMHVETLERLVIIRVLTILSVILEYPKLSNTSHLDDEGNKYAFLYSQRLASTIINQYLVYIYRHLSSASRKIIGCSFRLLSALVNTSTKHAQDILSDFNFALPHIQSIDSLFDKFTEKKVYEISKAQDDQVEILDNHMNINKYNEDFSLVDRMFNIIEVERTNPRIRIQFLRFVLSFIKISVYKKKPSEWNNNIIIDFMHIKNFGNRIFKNMIFYDKIEDIGAIFIVFFETVLRNSSIATHLKRSFLNMTILNNITYTMINISKSVPVEKQLELVINEEQLIIDSADADFNKISYSRLEILRIIGNMTEFIACLHAERRSTSQLNNLIILWLQNIKPITNPIFSQLVVSVFRRLSVLDQIQYLKELQVPFNLENSLRWILTCGFLSYLLVPPEDLELKESFLNHNLYIKDFNRLSAISSKDADELEIHVSKYIKSRLFSDIKNEKDTKNKVNLTYEDICTWICPPTIQKAILNLAILNTPEKGNIFINIASASLIMIITRRLGLMNTIIETCDIGIENSENIDTFEHLRDTKFQLIEDLRYQINYHCIPEMNTMINMLRNIASANAESYESVFSWFLKGLNQYKNQFTLANNDTNEVEDIDDGVFINIKYDKTYSRDLMQGSKTDSHRNLNSEEYSGAEQEIHLSISHYILRAIPKMKLLRQNKELCIIDFCPHCIKLKCNSYELHTDIPKVYLVYGIMLIIVECIHSILHSVGIDLLLSTGCRFDWTKLLTDSMFTSFWFNDILIKSLEDSQINILINSLVDLILDCFGGKYQLRTKGKWSKPLMNFLDYLVNFALLENRKAALSDIIPILRAKHQAIYQMFYSIWVELLYLTNVFDIDIFLWLSCLNNTKDNTKGITNQVLYIKSFKFVNSMCRYAMNNPLELRGLISGLTQYQLDNKKYSHIEECSTSENKILDIGFYSICLYLSNKKREKKYPIFDIPNNYAKCNLSCSEFNFAKSSEKLLNNEDENKYHSNKLDNTIINRFIIPLVKLIIQINGTNEFLHSKYIAVLSEYDEWDNYEEARLKILKKYQKGGQLIKYEFLRYYIEDICSNIILNFSIFSYESCLCIIYKLLTTLTLYKPEEACLSIQVILKTFANIKRITYSRANHNCLKLQKEDYNSDLYYQFNIKKVIDNNLKLQDIILAWIEQSWDIDISDELIGFIDLAEYFGLDTNGFIKKVFDLNSKSVVDLLEFIRARLGSTAESCENGEHNSSPLSPRLLNILETIVDLIPTKKLIKLFRNNLHNITNHEPNYNYSSGLKTFNASIISYLLKKWSQIKLKYLKIIAEIVLFMDTEFEFGDISGYSNRICIYFPLDLFAVNIENIELSYFILTEFLPLLYKKFYSFRLSVTRFISLYLSYSTKSCNLSENINELSTPSYMKVYSTSQKVLDMEIKQIVYSIPLTLGILCLNDICWTRITPLLEYDFQEDFMDKLVEEFSNLLERYPKLVRVLDCLINQGYTPKYVLSHYNIHEEIRDKKQLLELTQNLELESRRNSMDNFRPIQIIINSRIIFRFIFKLAIKSIKILDNVPIISEYIWISILINFESNTCKFEFSNTSELKKLVEILTTCYNCLLTNFSELVQTSLKIIEQQKGSSMGELLNKIPLSELIHKFLILMPCALYTQINPILPILSKLLNRQSDMEGITYILGSNSNSILKLFAIIKEQHTLNNINENEGFHSTSSISARYPISFIDASKYFVNFARILLDNYQVSDEGDLNEILIFLELQVILSFLLYISKLYQLQAMDFRFKGLPAFILLKLNRIQSIAEKIYKLQFNYFNNIENSGIFRSRFNSMVDMPREFSDDCMIFLSGSFNLFLFVEHILTLQDNCIIKNKNFFEPFQESSIFNYLSKIASSRFSANMFSRSSTNNSLWRNILIYSALYRARDTKKSVIKPLSMPNFNNSQLLHDELREDNCSIEVNSPLTNEWYHSYISSLKNFIDDRSSLQYFDWLNPSQERLKCTLKSFPYNSKLFNLSFQQSNSYLELDLLQNNYLIYDIGYVVPVIVARFRLAYSIIRERNLRKARELNFKVRINNSVERNNLREFITVDFDKGYPASETLKFSKSAGFLEEKDFEIINKSIFGNTIDEGFQWLNDFCQNGSLQILICATSCTDKYLRFIAYNGLSLVFELIEFTFNKVNERKNRLKMRMELEKDYVDTHEENKRNARDLDEENYMDVLDKKKRRKLTKGHNLIRYGFKELPQILALLNAFKGTVSGAVKPVEEQGIKKSREEPQSLSLKINNHIPMVRMSSFVTSFLSMSIDVIFLPESSMYKLVNYFLLSRSYIDRFDIPLFFSLFYPESLEESKTFKKFIFDVLKCGCSIFKYLEIAKYSLIQQFDGESEQEQDALNRRFVIPLIITSIKCLNQYSYNDYIFTLSNILDILIELSDSGIFSKCEVDIVDMPTFLISFCVPDTFRSNSNEDVQSSNYKWNYAHSIVIQMVNQYSIFDLITHISEKFENSPNSKVQQAIISKLVDLVWNICLSGFINSDYISNKLNLWTLHLKYNSEYNQHLLRFLGGYHNVYCTFYKVFECIKSLKFHKHRLSANSINKLLQCWNLSLYALIYTLNNLFDVENIGIFETLISDFQSLYTDFVK</sequence>
<dbReference type="RefSeq" id="XP_002141191.1">
    <property type="nucleotide sequence ID" value="XM_002141155.1"/>
</dbReference>
<dbReference type="GeneID" id="6996311"/>